<reference evidence="2" key="2">
    <citation type="submission" date="2015-01" db="EMBL/GenBank/DDBJ databases">
        <title>Evolutionary Origins and Diversification of the Mycorrhizal Mutualists.</title>
        <authorList>
            <consortium name="DOE Joint Genome Institute"/>
            <consortium name="Mycorrhizal Genomics Consortium"/>
            <person name="Kohler A."/>
            <person name="Kuo A."/>
            <person name="Nagy L.G."/>
            <person name="Floudas D."/>
            <person name="Copeland A."/>
            <person name="Barry K.W."/>
            <person name="Cichocki N."/>
            <person name="Veneault-Fourrey C."/>
            <person name="LaButti K."/>
            <person name="Lindquist E.A."/>
            <person name="Lipzen A."/>
            <person name="Lundell T."/>
            <person name="Morin E."/>
            <person name="Murat C."/>
            <person name="Riley R."/>
            <person name="Ohm R."/>
            <person name="Sun H."/>
            <person name="Tunlid A."/>
            <person name="Henrissat B."/>
            <person name="Grigoriev I.V."/>
            <person name="Hibbett D.S."/>
            <person name="Martin F."/>
        </authorList>
    </citation>
    <scope>NUCLEOTIDE SEQUENCE [LARGE SCALE GENOMIC DNA]</scope>
    <source>
        <strain evidence="2">Ve08.2h10</strain>
    </source>
</reference>
<dbReference type="Proteomes" id="UP000054538">
    <property type="component" value="Unassembled WGS sequence"/>
</dbReference>
<organism evidence="1 2">
    <name type="scientific">Paxillus rubicundulus Ve08.2h10</name>
    <dbReference type="NCBI Taxonomy" id="930991"/>
    <lineage>
        <taxon>Eukaryota</taxon>
        <taxon>Fungi</taxon>
        <taxon>Dikarya</taxon>
        <taxon>Basidiomycota</taxon>
        <taxon>Agaricomycotina</taxon>
        <taxon>Agaricomycetes</taxon>
        <taxon>Agaricomycetidae</taxon>
        <taxon>Boletales</taxon>
        <taxon>Paxilineae</taxon>
        <taxon>Paxillaceae</taxon>
        <taxon>Paxillus</taxon>
    </lineage>
</organism>
<protein>
    <submittedName>
        <fullName evidence="1">Uncharacterized protein</fullName>
    </submittedName>
</protein>
<sequence>MDLYSSPDMLAVLENSVSLINPIHVVPTVYQPVSRPLHHIRAVGVRRTRRLVHFVVRSPLSAAKFDSDYSRTVGVPYGPGREALLSSSPSLELRVYKMLVHLR</sequence>
<proteinExistence type="predicted"/>
<gene>
    <name evidence="1" type="ORF">PAXRUDRAFT_151529</name>
</gene>
<reference evidence="1 2" key="1">
    <citation type="submission" date="2014-04" db="EMBL/GenBank/DDBJ databases">
        <authorList>
            <consortium name="DOE Joint Genome Institute"/>
            <person name="Kuo A."/>
            <person name="Kohler A."/>
            <person name="Jargeat P."/>
            <person name="Nagy L.G."/>
            <person name="Floudas D."/>
            <person name="Copeland A."/>
            <person name="Barry K.W."/>
            <person name="Cichocki N."/>
            <person name="Veneault-Fourrey C."/>
            <person name="LaButti K."/>
            <person name="Lindquist E.A."/>
            <person name="Lipzen A."/>
            <person name="Lundell T."/>
            <person name="Morin E."/>
            <person name="Murat C."/>
            <person name="Sun H."/>
            <person name="Tunlid A."/>
            <person name="Henrissat B."/>
            <person name="Grigoriev I.V."/>
            <person name="Hibbett D.S."/>
            <person name="Martin F."/>
            <person name="Nordberg H.P."/>
            <person name="Cantor M.N."/>
            <person name="Hua S.X."/>
        </authorList>
    </citation>
    <scope>NUCLEOTIDE SEQUENCE [LARGE SCALE GENOMIC DNA]</scope>
    <source>
        <strain evidence="1 2">Ve08.2h10</strain>
    </source>
</reference>
<accession>A0A0D0D273</accession>
<dbReference type="HOGENOM" id="CLU_2264595_0_0_1"/>
<dbReference type="AlphaFoldDB" id="A0A0D0D273"/>
<dbReference type="InParanoid" id="A0A0D0D273"/>
<name>A0A0D0D273_9AGAM</name>
<dbReference type="EMBL" id="KN825494">
    <property type="protein sequence ID" value="KIK90607.1"/>
    <property type="molecule type" value="Genomic_DNA"/>
</dbReference>
<evidence type="ECO:0000313" key="2">
    <source>
        <dbReference type="Proteomes" id="UP000054538"/>
    </source>
</evidence>
<keyword evidence="2" id="KW-1185">Reference proteome</keyword>
<evidence type="ECO:0000313" key="1">
    <source>
        <dbReference type="EMBL" id="KIK90607.1"/>
    </source>
</evidence>